<reference evidence="1" key="1">
    <citation type="journal article" date="2012" name="Environ. Microbiol.">
        <title>Genomic content of uncultured Bacteroidetes from contrasting oceanic provinces in the North Atlantic Ocean.</title>
        <authorList>
            <person name="Gomez-Pereira P.R."/>
            <person name="Schuler M."/>
            <person name="Fuchs B.M."/>
            <person name="Bennke C."/>
            <person name="Teeling H."/>
            <person name="Waldmann J."/>
            <person name="Richter M."/>
            <person name="Barbe V."/>
            <person name="Bataille E."/>
            <person name="Glockner F.O."/>
            <person name="Amann R."/>
        </authorList>
    </citation>
    <scope>NUCLEOTIDE SEQUENCE</scope>
</reference>
<sequence length="38" mass="4387">MYESSTASHKTQIQILEQKKPNVCLVFFVLKVFFTAPL</sequence>
<reference evidence="1" key="2">
    <citation type="submission" date="2012-02" db="EMBL/GenBank/DDBJ databases">
        <authorList>
            <person name="Genoscope - CEA"/>
        </authorList>
    </citation>
    <scope>NUCLEOTIDE SEQUENCE</scope>
</reference>
<evidence type="ECO:0000313" key="1">
    <source>
        <dbReference type="EMBL" id="CCG00857.1"/>
    </source>
</evidence>
<proteinExistence type="predicted"/>
<protein>
    <submittedName>
        <fullName evidence="1">Uncharacterized protein</fullName>
    </submittedName>
</protein>
<accession>H6RIB1</accession>
<organism evidence="1">
    <name type="scientific">uncultured Flavobacteriia bacterium</name>
    <dbReference type="NCBI Taxonomy" id="212695"/>
    <lineage>
        <taxon>Bacteria</taxon>
        <taxon>Pseudomonadati</taxon>
        <taxon>Bacteroidota</taxon>
        <taxon>Flavobacteriia</taxon>
        <taxon>environmental samples</taxon>
    </lineage>
</organism>
<dbReference type="AlphaFoldDB" id="H6RIB1"/>
<dbReference type="EMBL" id="FO117619">
    <property type="protein sequence ID" value="CCG00857.1"/>
    <property type="molecule type" value="Genomic_DNA"/>
</dbReference>
<name>H6RIB1_9BACT</name>
<gene>
    <name evidence="1" type="ORF">VIS_S3CEB40010</name>
</gene>